<reference evidence="1 2" key="1">
    <citation type="submission" date="2023-03" db="EMBL/GenBank/DDBJ databases">
        <title>Bacillus Genome Sequencing.</title>
        <authorList>
            <person name="Dunlap C."/>
        </authorList>
    </citation>
    <scope>NUCLEOTIDE SEQUENCE [LARGE SCALE GENOMIC DNA]</scope>
    <source>
        <strain evidence="1 2">NRS-1717</strain>
    </source>
</reference>
<keyword evidence="2" id="KW-1185">Reference proteome</keyword>
<dbReference type="InterPro" id="IPR012347">
    <property type="entry name" value="Ferritin-like"/>
</dbReference>
<dbReference type="InterPro" id="IPR021617">
    <property type="entry name" value="DUF3231"/>
</dbReference>
<sequence length="334" mass="37705">MEDKTKIRLTAAEISGVWSQYINDTLSVCVNTYFLKNIEDEEVRPVVEFALKTAKENITIMKEIFLKEQFPIPVGFTKEDFNPNAPKLFSDTFILMYLRQMSILAMAANSAALGLVTRPDIVSFHKRVLQRAVQLQDLTRELMLKQGTYIKPPYITTCDEAEFVQTEKFLGGFFGSKRALTSIEITHLFLNSRTNSIGKALITAFAQVAQKKDVKQFLIKGKEIAQKHMNTFEHYLEKEDLPAPMGWDSSISDCTSFVFSDKLMMFHISAMITAGIGNYGMAMAASPRKDIALKYASLIPEIAAYAGDGAKIMIKHGWMEEPPQTDDRNQLIKK</sequence>
<proteinExistence type="predicted"/>
<dbReference type="Gene3D" id="1.20.1260.10">
    <property type="match status" value="2"/>
</dbReference>
<name>A0ABU6P377_9BACI</name>
<dbReference type="EMBL" id="JARTFS010000018">
    <property type="protein sequence ID" value="MED4403805.1"/>
    <property type="molecule type" value="Genomic_DNA"/>
</dbReference>
<accession>A0ABU6P377</accession>
<protein>
    <submittedName>
        <fullName evidence="1">DUF3231 family protein</fullName>
    </submittedName>
</protein>
<comment type="caution">
    <text evidence="1">The sequence shown here is derived from an EMBL/GenBank/DDBJ whole genome shotgun (WGS) entry which is preliminary data.</text>
</comment>
<evidence type="ECO:0000313" key="1">
    <source>
        <dbReference type="EMBL" id="MED4403805.1"/>
    </source>
</evidence>
<organism evidence="1 2">
    <name type="scientific">Metabacillus fastidiosus</name>
    <dbReference type="NCBI Taxonomy" id="1458"/>
    <lineage>
        <taxon>Bacteria</taxon>
        <taxon>Bacillati</taxon>
        <taxon>Bacillota</taxon>
        <taxon>Bacilli</taxon>
        <taxon>Bacillales</taxon>
        <taxon>Bacillaceae</taxon>
        <taxon>Metabacillus</taxon>
    </lineage>
</organism>
<dbReference type="Proteomes" id="UP001342826">
    <property type="component" value="Unassembled WGS sequence"/>
</dbReference>
<gene>
    <name evidence="1" type="ORF">P9271_21070</name>
</gene>
<evidence type="ECO:0000313" key="2">
    <source>
        <dbReference type="Proteomes" id="UP001342826"/>
    </source>
</evidence>
<dbReference type="RefSeq" id="WP_328015867.1">
    <property type="nucleotide sequence ID" value="NZ_JARTFS010000018.1"/>
</dbReference>
<dbReference type="Pfam" id="PF11553">
    <property type="entry name" value="DUF3231"/>
    <property type="match status" value="2"/>
</dbReference>